<reference evidence="4 7" key="3">
    <citation type="submission" date="2019-01" db="EMBL/GenBank/DDBJ databases">
        <title>Comparative genomic analysis of Brevibacterium aurantiacum sheds light on its evolution and its adaptation to smear-ripened cheeses.</title>
        <authorList>
            <person name="Moineau S."/>
        </authorList>
    </citation>
    <scope>NUCLEOTIDE SEQUENCE [LARGE SCALE GENOMIC DNA]</scope>
    <source>
        <strain evidence="4 7">SMQ-1420</strain>
    </source>
</reference>
<dbReference type="EMBL" id="NRGX01000001">
    <property type="protein sequence ID" value="PCC18354.1"/>
    <property type="molecule type" value="Genomic_DNA"/>
</dbReference>
<name>A0A2A3X2E8_BREAU</name>
<dbReference type="PROSITE" id="PS01124">
    <property type="entry name" value="HTH_ARAC_FAMILY_2"/>
    <property type="match status" value="1"/>
</dbReference>
<dbReference type="AlphaFoldDB" id="A0A2A3X2E8"/>
<evidence type="ECO:0000256" key="2">
    <source>
        <dbReference type="ARBA" id="ARBA00023163"/>
    </source>
</evidence>
<evidence type="ECO:0000256" key="1">
    <source>
        <dbReference type="ARBA" id="ARBA00023015"/>
    </source>
</evidence>
<dbReference type="Proteomes" id="UP000282731">
    <property type="component" value="Chromosome"/>
</dbReference>
<evidence type="ECO:0000259" key="3">
    <source>
        <dbReference type="PROSITE" id="PS01124"/>
    </source>
</evidence>
<feature type="domain" description="HTH araC/xylS-type" evidence="3">
    <location>
        <begin position="56"/>
        <end position="115"/>
    </location>
</feature>
<evidence type="ECO:0000313" key="6">
    <source>
        <dbReference type="Proteomes" id="UP000218377"/>
    </source>
</evidence>
<accession>A0A2A3X2E8</accession>
<evidence type="ECO:0000313" key="5">
    <source>
        <dbReference type="EMBL" id="PCC18354.1"/>
    </source>
</evidence>
<keyword evidence="2" id="KW-0804">Transcription</keyword>
<dbReference type="Proteomes" id="UP000218377">
    <property type="component" value="Unassembled WGS sequence"/>
</dbReference>
<dbReference type="GeneID" id="99802551"/>
<dbReference type="GO" id="GO:0043565">
    <property type="term" value="F:sequence-specific DNA binding"/>
    <property type="evidence" value="ECO:0007669"/>
    <property type="project" value="InterPro"/>
</dbReference>
<evidence type="ECO:0000313" key="7">
    <source>
        <dbReference type="Proteomes" id="UP000282731"/>
    </source>
</evidence>
<accession>A0A368LQW8</accession>
<gene>
    <name evidence="5" type="ORF">CIK79_08660</name>
    <name evidence="4" type="ORF">CXR27_00730</name>
</gene>
<dbReference type="Gene3D" id="1.10.10.60">
    <property type="entry name" value="Homeodomain-like"/>
    <property type="match status" value="1"/>
</dbReference>
<dbReference type="InterPro" id="IPR009057">
    <property type="entry name" value="Homeodomain-like_sf"/>
</dbReference>
<reference evidence="4 7" key="2">
    <citation type="submission" date="2017-12" db="EMBL/GenBank/DDBJ databases">
        <authorList>
            <person name="Levesque S."/>
        </authorList>
    </citation>
    <scope>NUCLEOTIDE SEQUENCE [LARGE SCALE GENOMIC DNA]</scope>
    <source>
        <strain evidence="4 7">SMQ-1420</strain>
    </source>
</reference>
<reference evidence="5 6" key="1">
    <citation type="journal article" date="2017" name="Elife">
        <title>Extensive horizontal gene transfer in cheese-associated bacteria.</title>
        <authorList>
            <person name="Bonham K.S."/>
            <person name="Wolfe B.E."/>
            <person name="Dutton R.J."/>
        </authorList>
    </citation>
    <scope>NUCLEOTIDE SEQUENCE [LARGE SCALE GENOMIC DNA]</scope>
    <source>
        <strain evidence="5 6">JB5</strain>
    </source>
</reference>
<organism evidence="5 6">
    <name type="scientific">Brevibacterium aurantiacum</name>
    <dbReference type="NCBI Taxonomy" id="273384"/>
    <lineage>
        <taxon>Bacteria</taxon>
        <taxon>Bacillati</taxon>
        <taxon>Actinomycetota</taxon>
        <taxon>Actinomycetes</taxon>
        <taxon>Micrococcales</taxon>
        <taxon>Brevibacteriaceae</taxon>
        <taxon>Brevibacterium</taxon>
    </lineage>
</organism>
<dbReference type="RefSeq" id="WP_096157927.1">
    <property type="nucleotide sequence ID" value="NZ_BJME01000051.1"/>
</dbReference>
<dbReference type="EMBL" id="CP025334">
    <property type="protein sequence ID" value="AZT95688.1"/>
    <property type="molecule type" value="Genomic_DNA"/>
</dbReference>
<dbReference type="GO" id="GO:0003700">
    <property type="term" value="F:DNA-binding transcription factor activity"/>
    <property type="evidence" value="ECO:0007669"/>
    <property type="project" value="InterPro"/>
</dbReference>
<dbReference type="Pfam" id="PF12833">
    <property type="entry name" value="HTH_18"/>
    <property type="match status" value="1"/>
</dbReference>
<evidence type="ECO:0000313" key="4">
    <source>
        <dbReference type="EMBL" id="AZT95688.1"/>
    </source>
</evidence>
<proteinExistence type="predicted"/>
<dbReference type="SUPFAM" id="SSF46689">
    <property type="entry name" value="Homeodomain-like"/>
    <property type="match status" value="1"/>
</dbReference>
<protein>
    <recommendedName>
        <fullName evidence="3">HTH araC/xylS-type domain-containing protein</fullName>
    </recommendedName>
</protein>
<keyword evidence="1" id="KW-0805">Transcription regulation</keyword>
<dbReference type="InterPro" id="IPR018060">
    <property type="entry name" value="HTH_AraC"/>
</dbReference>
<sequence length="131" mass="14098">MSNSGASWRIAASFSRRSPAVRSAANTGAVAGLMRTPSLRWWGRAPPATARWPWAGRSPAAFLRQLRADRMAELLATTSLTVGEIGAAVGWRDAAVAPRSFKQRYGVAPRIYASSCRRYAAKSATPLQPVP</sequence>
<dbReference type="SMART" id="SM00342">
    <property type="entry name" value="HTH_ARAC"/>
    <property type="match status" value="1"/>
</dbReference>